<accession>A0AAD4Q569</accession>
<evidence type="ECO:0000313" key="3">
    <source>
        <dbReference type="Proteomes" id="UP001201163"/>
    </source>
</evidence>
<evidence type="ECO:0000313" key="1">
    <source>
        <dbReference type="EMBL" id="KAH8978858.1"/>
    </source>
</evidence>
<dbReference type="Proteomes" id="UP001201163">
    <property type="component" value="Unassembled WGS sequence"/>
</dbReference>
<keyword evidence="3" id="KW-1185">Reference proteome</keyword>
<reference evidence="1" key="1">
    <citation type="submission" date="2022-01" db="EMBL/GenBank/DDBJ databases">
        <title>Comparative genomics reveals a dynamic genome evolution in the ectomycorrhizal milk-cap (Lactarius) mushrooms.</title>
        <authorList>
            <consortium name="DOE Joint Genome Institute"/>
            <person name="Lebreton A."/>
            <person name="Tang N."/>
            <person name="Kuo A."/>
            <person name="LaButti K."/>
            <person name="Drula E."/>
            <person name="Barry K."/>
            <person name="Clum A."/>
            <person name="Lipzen A."/>
            <person name="Mousain D."/>
            <person name="Ng V."/>
            <person name="Wang R."/>
            <person name="Wang X."/>
            <person name="Dai Y."/>
            <person name="Henrissat B."/>
            <person name="Grigoriev I.V."/>
            <person name="Guerin-Laguette A."/>
            <person name="Yu F."/>
            <person name="Martin F.M."/>
        </authorList>
    </citation>
    <scope>NUCLEOTIDE SEQUENCE</scope>
    <source>
        <strain evidence="1">QP</strain>
    </source>
</reference>
<dbReference type="EMBL" id="JAKELL010000017">
    <property type="protein sequence ID" value="KAH8993676.1"/>
    <property type="molecule type" value="Genomic_DNA"/>
</dbReference>
<dbReference type="EMBL" id="JAKELL010000198">
    <property type="protein sequence ID" value="KAH8978858.1"/>
    <property type="molecule type" value="Genomic_DNA"/>
</dbReference>
<evidence type="ECO:0000313" key="2">
    <source>
        <dbReference type="EMBL" id="KAH8993676.1"/>
    </source>
</evidence>
<protein>
    <submittedName>
        <fullName evidence="1">Uncharacterized protein</fullName>
    </submittedName>
</protein>
<gene>
    <name evidence="2" type="ORF">EDB92DRAFT_2113627</name>
    <name evidence="1" type="ORF">EDB92DRAFT_2119041</name>
</gene>
<name>A0AAD4Q569_9AGAM</name>
<proteinExistence type="predicted"/>
<dbReference type="AlphaFoldDB" id="A0AAD4Q569"/>
<comment type="caution">
    <text evidence="1">The sequence shown here is derived from an EMBL/GenBank/DDBJ whole genome shotgun (WGS) entry which is preliminary data.</text>
</comment>
<organism evidence="1 3">
    <name type="scientific">Lactarius akahatsu</name>
    <dbReference type="NCBI Taxonomy" id="416441"/>
    <lineage>
        <taxon>Eukaryota</taxon>
        <taxon>Fungi</taxon>
        <taxon>Dikarya</taxon>
        <taxon>Basidiomycota</taxon>
        <taxon>Agaricomycotina</taxon>
        <taxon>Agaricomycetes</taxon>
        <taxon>Russulales</taxon>
        <taxon>Russulaceae</taxon>
        <taxon>Lactarius</taxon>
    </lineage>
</organism>
<sequence>MAKLPDLPLETLLDIIDWFLQSWGHPYDRYLQLNSLSLVCRYFHDITAPIIFRKYRLQLRESPRKLGAPDPTCFLTGTSLLTWNQVGVGARLAHLWKNAVFVRELRIVDWGQSLGKVCLGVEPGPAPFDPALLLDTLDALSDVTSVVFEATKQFHRSTHFPVELWHWLSRVNPANVTFDGSFAFPSALGPLPSIRSMSLRASCEAARVVEAVRPALLEISVEATNQKDHCFKDTSRPYPSLKQLDIRLRHYSDWILCSYFDFTAYPVDARLAIHVKVPDTETCIEASDAWAATEEHLKWVFIDDFEKLNVRRDDGSDTFVISRPPSGRVAVLAALPDHPCDRQLLNGQIDGAFWNSLDALFAKVYTQTFAALAA</sequence>